<evidence type="ECO:0000256" key="12">
    <source>
        <dbReference type="ARBA" id="ARBA00023268"/>
    </source>
</evidence>
<keyword evidence="6 18" id="KW-0548">Nucleotidyltransferase</keyword>
<evidence type="ECO:0000313" key="22">
    <source>
        <dbReference type="Proteomes" id="UP000675880"/>
    </source>
</evidence>
<evidence type="ECO:0000256" key="9">
    <source>
        <dbReference type="ARBA" id="ARBA00022842"/>
    </source>
</evidence>
<feature type="binding site" evidence="18">
    <location>
        <position position="381"/>
    </location>
    <ligand>
        <name>UDP-N-acetyl-alpha-D-glucosamine</name>
        <dbReference type="ChEBI" id="CHEBI:57705"/>
    </ligand>
</feature>
<dbReference type="EMBL" id="CAJNBJ010000012">
    <property type="protein sequence ID" value="CAE6746321.1"/>
    <property type="molecule type" value="Genomic_DNA"/>
</dbReference>
<keyword evidence="8 18" id="KW-0677">Repeat</keyword>
<dbReference type="SUPFAM" id="SSF53448">
    <property type="entry name" value="Nucleotide-diphospho-sugar transferases"/>
    <property type="match status" value="1"/>
</dbReference>
<dbReference type="PANTHER" id="PTHR43584">
    <property type="entry name" value="NUCLEOTIDYL TRANSFERASE"/>
    <property type="match status" value="1"/>
</dbReference>
<keyword evidence="5 18" id="KW-0808">Transferase</keyword>
<feature type="compositionally biased region" description="Low complexity" evidence="19">
    <location>
        <begin position="500"/>
        <end position="522"/>
    </location>
</feature>
<evidence type="ECO:0000256" key="6">
    <source>
        <dbReference type="ARBA" id="ARBA00022695"/>
    </source>
</evidence>
<feature type="region of interest" description="Pyrophosphorylase" evidence="18">
    <location>
        <begin position="1"/>
        <end position="259"/>
    </location>
</feature>
<dbReference type="InterPro" id="IPR038009">
    <property type="entry name" value="GlmU_C_LbH"/>
</dbReference>
<dbReference type="InterPro" id="IPR050065">
    <property type="entry name" value="GlmU-like"/>
</dbReference>
<organism evidence="21 22">
    <name type="scientific">Nitrospira defluvii</name>
    <dbReference type="NCBI Taxonomy" id="330214"/>
    <lineage>
        <taxon>Bacteria</taxon>
        <taxon>Pseudomonadati</taxon>
        <taxon>Nitrospirota</taxon>
        <taxon>Nitrospiria</taxon>
        <taxon>Nitrospirales</taxon>
        <taxon>Nitrospiraceae</taxon>
        <taxon>Nitrospira</taxon>
    </lineage>
</organism>
<keyword evidence="11 18" id="KW-0573">Peptidoglycan synthesis</keyword>
<feature type="binding site" evidence="18">
    <location>
        <position position="470"/>
    </location>
    <ligand>
        <name>acetyl-CoA</name>
        <dbReference type="ChEBI" id="CHEBI:57288"/>
    </ligand>
</feature>
<dbReference type="InterPro" id="IPR018357">
    <property type="entry name" value="Hexapep_transf_CS"/>
</dbReference>
<accession>A0ABN7LF11</accession>
<dbReference type="InterPro" id="IPR005882">
    <property type="entry name" value="Bifunctional_GlmU"/>
</dbReference>
<feature type="region of interest" description="N-acetyltransferase" evidence="18">
    <location>
        <begin position="281"/>
        <end position="537"/>
    </location>
</feature>
<sequence length="537" mass="57644">MTHSSHDNALFSSVPGLGVIIMAAGLGKRMKSSLAKVLHPVAGRPMVLYVLDIACGLAEQGVAVVVGHQGAEVRKVVEAVGGQVAVAEQTKQLGTGHAVLQARPVFTGVAHRRPTRYLILNGDTPLLTEATVRDLLAMHDAQGAAVTLLTAVLADASGYGRVIRQRREEWPQGAADNRVQSIVEDKDASEAERLVREINVGTYVVDGEFLFPALDKLDPRNAQGEYYLTDIVQMAVQQGRTVSALRLRDIDEGLGINSRVQLAEAEGVIRHRIRERWLEAGVTLRDPASTWIDAGVTIGRDTVLYPNVTLEGRTVIGEETIVHSGVRITDCRIGNRVEILDHCIFRESQVEDDSHLGPFVHLRPGVAVRRKGKVGNFVEMKKVELGEGSKANHLSYLGDATIGSGVNIGAGTITCNYDGYRKFQTVVGDGVFIGSDVQLVAPVTVGQGAVIAAGATVTQDVPVDALVIARVPQVTREGWAARRRALQSGQTPPPAPKPVSPVKTRMSAKPAKAASKPKAAARSIKKKQPAVQRSKRR</sequence>
<comment type="cofactor">
    <cofactor evidence="18">
        <name>Mg(2+)</name>
        <dbReference type="ChEBI" id="CHEBI:18420"/>
    </cofactor>
    <text evidence="18">Binds 1 Mg(2+) ion per subunit.</text>
</comment>
<dbReference type="SUPFAM" id="SSF51161">
    <property type="entry name" value="Trimeric LpxA-like enzymes"/>
    <property type="match status" value="1"/>
</dbReference>
<comment type="caution">
    <text evidence="21">The sequence shown here is derived from an EMBL/GenBank/DDBJ whole genome shotgun (WGS) entry which is preliminary data.</text>
</comment>
<dbReference type="EC" id="2.7.7.23" evidence="18"/>
<proteinExistence type="inferred from homology"/>
<comment type="similarity">
    <text evidence="3 18">In the N-terminal section; belongs to the N-acetylglucosamine-1-phosphate uridyltransferase family.</text>
</comment>
<comment type="catalytic activity">
    <reaction evidence="15 18">
        <text>alpha-D-glucosamine 1-phosphate + acetyl-CoA = N-acetyl-alpha-D-glucosamine 1-phosphate + CoA + H(+)</text>
        <dbReference type="Rhea" id="RHEA:13725"/>
        <dbReference type="ChEBI" id="CHEBI:15378"/>
        <dbReference type="ChEBI" id="CHEBI:57287"/>
        <dbReference type="ChEBI" id="CHEBI:57288"/>
        <dbReference type="ChEBI" id="CHEBI:57776"/>
        <dbReference type="ChEBI" id="CHEBI:58516"/>
        <dbReference type="EC" id="2.3.1.157"/>
    </reaction>
</comment>
<evidence type="ECO:0000256" key="16">
    <source>
        <dbReference type="ARBA" id="ARBA00048493"/>
    </source>
</evidence>
<feature type="compositionally biased region" description="Basic residues" evidence="19">
    <location>
        <begin position="523"/>
        <end position="537"/>
    </location>
</feature>
<feature type="binding site" evidence="18">
    <location>
        <position position="257"/>
    </location>
    <ligand>
        <name>Mg(2+)</name>
        <dbReference type="ChEBI" id="CHEBI:18420"/>
    </ligand>
</feature>
<dbReference type="PANTHER" id="PTHR43584:SF3">
    <property type="entry name" value="BIFUNCTIONAL PROTEIN GLMU"/>
    <property type="match status" value="1"/>
</dbReference>
<dbReference type="InterPro" id="IPR001451">
    <property type="entry name" value="Hexapep"/>
</dbReference>
<keyword evidence="10 18" id="KW-0133">Cell shape</keyword>
<dbReference type="Pfam" id="PF00132">
    <property type="entry name" value="Hexapep"/>
    <property type="match status" value="2"/>
</dbReference>
<comment type="subcellular location">
    <subcellularLocation>
        <location evidence="1 18">Cytoplasm</location>
    </subcellularLocation>
</comment>
<dbReference type="CDD" id="cd03353">
    <property type="entry name" value="LbH_GlmU_C"/>
    <property type="match status" value="1"/>
</dbReference>
<comment type="catalytic activity">
    <reaction evidence="16 18">
        <text>N-acetyl-alpha-D-glucosamine 1-phosphate + UTP + H(+) = UDP-N-acetyl-alpha-D-glucosamine + diphosphate</text>
        <dbReference type="Rhea" id="RHEA:13509"/>
        <dbReference type="ChEBI" id="CHEBI:15378"/>
        <dbReference type="ChEBI" id="CHEBI:33019"/>
        <dbReference type="ChEBI" id="CHEBI:46398"/>
        <dbReference type="ChEBI" id="CHEBI:57705"/>
        <dbReference type="ChEBI" id="CHEBI:57776"/>
        <dbReference type="EC" id="2.7.7.23"/>
    </reaction>
</comment>
<dbReference type="PROSITE" id="PS00101">
    <property type="entry name" value="HEXAPEP_TRANSFERASES"/>
    <property type="match status" value="2"/>
</dbReference>
<evidence type="ECO:0000256" key="5">
    <source>
        <dbReference type="ARBA" id="ARBA00022679"/>
    </source>
</evidence>
<dbReference type="InterPro" id="IPR025877">
    <property type="entry name" value="MobA-like_NTP_Trfase"/>
</dbReference>
<feature type="binding site" evidence="18">
    <location>
        <position position="160"/>
    </location>
    <ligand>
        <name>UDP-N-acetyl-alpha-D-glucosamine</name>
        <dbReference type="ChEBI" id="CHEBI:57705"/>
    </ligand>
</feature>
<feature type="binding site" evidence="18">
    <location>
        <begin position="94"/>
        <end position="95"/>
    </location>
    <ligand>
        <name>UDP-N-acetyl-alpha-D-glucosamine</name>
        <dbReference type="ChEBI" id="CHEBI:57705"/>
    </ligand>
</feature>
<evidence type="ECO:0000256" key="4">
    <source>
        <dbReference type="ARBA" id="ARBA00022490"/>
    </source>
</evidence>
<feature type="binding site" evidence="18">
    <location>
        <position position="184"/>
    </location>
    <ligand>
        <name>UDP-N-acetyl-alpha-D-glucosamine</name>
        <dbReference type="ChEBI" id="CHEBI:57705"/>
    </ligand>
</feature>
<dbReference type="EC" id="2.3.1.157" evidence="18"/>
<keyword evidence="14 18" id="KW-0961">Cell wall biogenesis/degradation</keyword>
<dbReference type="HAMAP" id="MF_01631">
    <property type="entry name" value="GlmU"/>
    <property type="match status" value="1"/>
</dbReference>
<feature type="binding site" evidence="18">
    <location>
        <position position="410"/>
    </location>
    <ligand>
        <name>acetyl-CoA</name>
        <dbReference type="ChEBI" id="CHEBI:57288"/>
    </ligand>
</feature>
<reference evidence="21 22" key="1">
    <citation type="submission" date="2021-02" db="EMBL/GenBank/DDBJ databases">
        <authorList>
            <person name="Han P."/>
        </authorList>
    </citation>
    <scope>NUCLEOTIDE SEQUENCE [LARGE SCALE GENOMIC DNA]</scope>
    <source>
        <strain evidence="21">Candidatus Nitrospira sp. ZN2</strain>
    </source>
</reference>
<dbReference type="InterPro" id="IPR011004">
    <property type="entry name" value="Trimer_LpxA-like_sf"/>
</dbReference>
<feature type="active site" description="Proton acceptor" evidence="18">
    <location>
        <position position="393"/>
    </location>
</feature>
<evidence type="ECO:0000256" key="10">
    <source>
        <dbReference type="ARBA" id="ARBA00022960"/>
    </source>
</evidence>
<comment type="pathway">
    <text evidence="18">Nucleotide-sugar biosynthesis; UDP-N-acetyl-alpha-D-glucosamine biosynthesis; N-acetyl-alpha-D-glucosamine 1-phosphate from alpha-D-glucosamine 6-phosphate (route II): step 2/2.</text>
</comment>
<feature type="binding site" evidence="18">
    <location>
        <position position="396"/>
    </location>
    <ligand>
        <name>UDP-N-acetyl-alpha-D-glucosamine</name>
        <dbReference type="ChEBI" id="CHEBI:57705"/>
    </ligand>
</feature>
<comment type="pathway">
    <text evidence="18">Nucleotide-sugar biosynthesis; UDP-N-acetyl-alpha-D-glucosamine biosynthesis; UDP-N-acetyl-alpha-D-glucosamine from N-acetyl-alpha-D-glucosamine 1-phosphate: step 1/1.</text>
</comment>
<feature type="binding site" evidence="18">
    <location>
        <position position="89"/>
    </location>
    <ligand>
        <name>UDP-N-acetyl-alpha-D-glucosamine</name>
        <dbReference type="ChEBI" id="CHEBI:57705"/>
    </ligand>
</feature>
<feature type="binding site" evidence="18">
    <location>
        <position position="407"/>
    </location>
    <ligand>
        <name>UDP-N-acetyl-alpha-D-glucosamine</name>
        <dbReference type="ChEBI" id="CHEBI:57705"/>
    </ligand>
</feature>
<feature type="binding site" evidence="18">
    <location>
        <position position="363"/>
    </location>
    <ligand>
        <name>UDP-N-acetyl-alpha-D-glucosamine</name>
        <dbReference type="ChEBI" id="CHEBI:57705"/>
    </ligand>
</feature>
<evidence type="ECO:0000259" key="20">
    <source>
        <dbReference type="Pfam" id="PF12804"/>
    </source>
</evidence>
<evidence type="ECO:0000256" key="19">
    <source>
        <dbReference type="SAM" id="MobiDB-lite"/>
    </source>
</evidence>
<dbReference type="Pfam" id="PF12804">
    <property type="entry name" value="NTP_transf_3"/>
    <property type="match status" value="1"/>
</dbReference>
<dbReference type="Proteomes" id="UP000675880">
    <property type="component" value="Unassembled WGS sequence"/>
</dbReference>
<dbReference type="Gene3D" id="3.90.550.10">
    <property type="entry name" value="Spore Coat Polysaccharide Biosynthesis Protein SpsA, Chain A"/>
    <property type="match status" value="1"/>
</dbReference>
<evidence type="ECO:0000256" key="15">
    <source>
        <dbReference type="ARBA" id="ARBA00048247"/>
    </source>
</evidence>
<keyword evidence="12 18" id="KW-0511">Multifunctional enzyme</keyword>
<keyword evidence="7 18" id="KW-0479">Metal-binding</keyword>
<name>A0ABN7LF11_9BACT</name>
<evidence type="ECO:0000256" key="1">
    <source>
        <dbReference type="ARBA" id="ARBA00004496"/>
    </source>
</evidence>
<feature type="binding site" evidence="18">
    <location>
        <position position="199"/>
    </location>
    <ligand>
        <name>UDP-N-acetyl-alpha-D-glucosamine</name>
        <dbReference type="ChEBI" id="CHEBI:57705"/>
    </ligand>
</feature>
<evidence type="ECO:0000313" key="21">
    <source>
        <dbReference type="EMBL" id="CAE6746321.1"/>
    </source>
</evidence>
<keyword evidence="4 18" id="KW-0963">Cytoplasm</keyword>
<comment type="pathway">
    <text evidence="18">Bacterial outer membrane biogenesis; LPS lipid A biosynthesis.</text>
</comment>
<comment type="subunit">
    <text evidence="18">Homotrimer.</text>
</comment>
<comment type="similarity">
    <text evidence="2 18">In the C-terminal section; belongs to the transferase hexapeptide repeat family.</text>
</comment>
<dbReference type="GO" id="GO:0003977">
    <property type="term" value="F:UDP-N-acetylglucosamine diphosphorylase activity"/>
    <property type="evidence" value="ECO:0007669"/>
    <property type="project" value="UniProtKB-EC"/>
</dbReference>
<feature type="binding site" evidence="18">
    <location>
        <position position="453"/>
    </location>
    <ligand>
        <name>acetyl-CoA</name>
        <dbReference type="ChEBI" id="CHEBI:57288"/>
    </ligand>
</feature>
<feature type="domain" description="MobA-like NTP transferase" evidence="20">
    <location>
        <begin position="19"/>
        <end position="150"/>
    </location>
</feature>
<keyword evidence="9 18" id="KW-0460">Magnesium</keyword>
<dbReference type="InterPro" id="IPR029044">
    <property type="entry name" value="Nucleotide-diphossugar_trans"/>
</dbReference>
<evidence type="ECO:0000256" key="8">
    <source>
        <dbReference type="ARBA" id="ARBA00022737"/>
    </source>
</evidence>
<feature type="region of interest" description="Disordered" evidence="19">
    <location>
        <begin position="484"/>
        <end position="537"/>
    </location>
</feature>
<feature type="binding site" evidence="18">
    <location>
        <begin position="416"/>
        <end position="417"/>
    </location>
    <ligand>
        <name>acetyl-CoA</name>
        <dbReference type="ChEBI" id="CHEBI:57288"/>
    </ligand>
</feature>
<evidence type="ECO:0000256" key="3">
    <source>
        <dbReference type="ARBA" id="ARBA00007947"/>
    </source>
</evidence>
<dbReference type="GO" id="GO:0019134">
    <property type="term" value="F:glucosamine-1-phosphate N-acetyltransferase activity"/>
    <property type="evidence" value="ECO:0007669"/>
    <property type="project" value="UniProtKB-EC"/>
</dbReference>
<keyword evidence="13 18" id="KW-0012">Acyltransferase</keyword>
<dbReference type="CDD" id="cd02540">
    <property type="entry name" value="GT2_GlmU_N_bac"/>
    <property type="match status" value="1"/>
</dbReference>
<dbReference type="RefSeq" id="WP_213042191.1">
    <property type="nucleotide sequence ID" value="NZ_CAJNBJ010000012.1"/>
</dbReference>
<evidence type="ECO:0000256" key="13">
    <source>
        <dbReference type="ARBA" id="ARBA00023315"/>
    </source>
</evidence>
<feature type="binding site" evidence="18">
    <location>
        <position position="123"/>
    </location>
    <ligand>
        <name>Mg(2+)</name>
        <dbReference type="ChEBI" id="CHEBI:18420"/>
    </ligand>
</feature>
<evidence type="ECO:0000256" key="7">
    <source>
        <dbReference type="ARBA" id="ARBA00022723"/>
    </source>
</evidence>
<feature type="binding site" evidence="18">
    <location>
        <position position="435"/>
    </location>
    <ligand>
        <name>acetyl-CoA</name>
        <dbReference type="ChEBI" id="CHEBI:57288"/>
    </ligand>
</feature>
<comment type="caution">
    <text evidence="18">Lacks conserved residue(s) required for the propagation of feature annotation.</text>
</comment>
<dbReference type="Gene3D" id="2.160.10.10">
    <property type="entry name" value="Hexapeptide repeat proteins"/>
    <property type="match status" value="1"/>
</dbReference>
<keyword evidence="22" id="KW-1185">Reference proteome</keyword>
<comment type="function">
    <text evidence="17 18">Catalyzes the last two sequential reactions in the de novo biosynthetic pathway for UDP-N-acetylglucosamine (UDP-GlcNAc). The C-terminal domain catalyzes the transfer of acetyl group from acetyl coenzyme A to glucosamine-1-phosphate (GlcN-1-P) to produce N-acetylglucosamine-1-phosphate (GlcNAc-1-P), which is converted into UDP-GlcNAc by the transfer of uridine 5-monophosphate (from uridine 5-triphosphate), a reaction catalyzed by the N-terminal domain.</text>
</comment>
<feature type="binding site" evidence="18">
    <location>
        <position position="257"/>
    </location>
    <ligand>
        <name>UDP-N-acetyl-alpha-D-glucosamine</name>
        <dbReference type="ChEBI" id="CHEBI:57705"/>
    </ligand>
</feature>
<protein>
    <recommendedName>
        <fullName evidence="18">Bifunctional protein GlmU</fullName>
    </recommendedName>
    <domain>
        <recommendedName>
            <fullName evidence="18">UDP-N-acetylglucosamine pyrophosphorylase</fullName>
            <ecNumber evidence="18">2.7.7.23</ecNumber>
        </recommendedName>
        <alternativeName>
            <fullName evidence="18">N-acetylglucosamine-1-phosphate uridyltransferase</fullName>
        </alternativeName>
    </domain>
    <domain>
        <recommendedName>
            <fullName evidence="18">Glucosamine-1-phosphate N-acetyltransferase</fullName>
            <ecNumber evidence="18">2.3.1.157</ecNumber>
        </recommendedName>
    </domain>
</protein>
<evidence type="ECO:0000256" key="11">
    <source>
        <dbReference type="ARBA" id="ARBA00022984"/>
    </source>
</evidence>
<evidence type="ECO:0000256" key="2">
    <source>
        <dbReference type="ARBA" id="ARBA00007707"/>
    </source>
</evidence>
<gene>
    <name evidence="18 21" type="primary">glmU</name>
    <name evidence="21" type="ORF">NSPZN2_20026</name>
</gene>
<feature type="region of interest" description="Linker" evidence="18">
    <location>
        <begin position="260"/>
        <end position="280"/>
    </location>
</feature>
<feature type="binding site" evidence="18">
    <location>
        <position position="36"/>
    </location>
    <ligand>
        <name>UDP-N-acetyl-alpha-D-glucosamine</name>
        <dbReference type="ChEBI" id="CHEBI:57705"/>
    </ligand>
</feature>
<evidence type="ECO:0000256" key="18">
    <source>
        <dbReference type="HAMAP-Rule" id="MF_01631"/>
    </source>
</evidence>
<evidence type="ECO:0000256" key="17">
    <source>
        <dbReference type="ARBA" id="ARBA00049628"/>
    </source>
</evidence>
<evidence type="ECO:0000256" key="14">
    <source>
        <dbReference type="ARBA" id="ARBA00023316"/>
    </source>
</evidence>
<dbReference type="NCBIfam" id="TIGR01173">
    <property type="entry name" value="glmU"/>
    <property type="match status" value="1"/>
</dbReference>